<name>A0A9J5ZXG2_SOLCO</name>
<feature type="non-terminal residue" evidence="1">
    <location>
        <position position="71"/>
    </location>
</feature>
<evidence type="ECO:0000313" key="1">
    <source>
        <dbReference type="EMBL" id="KAG5616551.1"/>
    </source>
</evidence>
<comment type="caution">
    <text evidence="1">The sequence shown here is derived from an EMBL/GenBank/DDBJ whole genome shotgun (WGS) entry which is preliminary data.</text>
</comment>
<gene>
    <name evidence="1" type="ORF">H5410_016375</name>
</gene>
<accession>A0A9J5ZXG2</accession>
<keyword evidence="2" id="KW-1185">Reference proteome</keyword>
<organism evidence="1 2">
    <name type="scientific">Solanum commersonii</name>
    <name type="common">Commerson's wild potato</name>
    <name type="synonym">Commerson's nightshade</name>
    <dbReference type="NCBI Taxonomy" id="4109"/>
    <lineage>
        <taxon>Eukaryota</taxon>
        <taxon>Viridiplantae</taxon>
        <taxon>Streptophyta</taxon>
        <taxon>Embryophyta</taxon>
        <taxon>Tracheophyta</taxon>
        <taxon>Spermatophyta</taxon>
        <taxon>Magnoliopsida</taxon>
        <taxon>eudicotyledons</taxon>
        <taxon>Gunneridae</taxon>
        <taxon>Pentapetalae</taxon>
        <taxon>asterids</taxon>
        <taxon>lamiids</taxon>
        <taxon>Solanales</taxon>
        <taxon>Solanaceae</taxon>
        <taxon>Solanoideae</taxon>
        <taxon>Solaneae</taxon>
        <taxon>Solanum</taxon>
    </lineage>
</organism>
<dbReference type="Proteomes" id="UP000824120">
    <property type="component" value="Chromosome 3"/>
</dbReference>
<dbReference type="EMBL" id="JACXVP010000003">
    <property type="protein sequence ID" value="KAG5616551.1"/>
    <property type="molecule type" value="Genomic_DNA"/>
</dbReference>
<dbReference type="AlphaFoldDB" id="A0A9J5ZXG2"/>
<proteinExistence type="predicted"/>
<reference evidence="1 2" key="1">
    <citation type="submission" date="2020-09" db="EMBL/GenBank/DDBJ databases">
        <title>De no assembly of potato wild relative species, Solanum commersonii.</title>
        <authorList>
            <person name="Cho K."/>
        </authorList>
    </citation>
    <scope>NUCLEOTIDE SEQUENCE [LARGE SCALE GENOMIC DNA]</scope>
    <source>
        <strain evidence="1">LZ3.2</strain>
        <tissue evidence="1">Leaf</tissue>
    </source>
</reference>
<protein>
    <submittedName>
        <fullName evidence="1">Uncharacterized protein</fullName>
    </submittedName>
</protein>
<evidence type="ECO:0000313" key="2">
    <source>
        <dbReference type="Proteomes" id="UP000824120"/>
    </source>
</evidence>
<sequence length="71" mass="8004">MSPLQHSAVPSPIYGDIRAHIQHLAGPDTHCGTIPCFPYLRVVHRARISESIGDSFVAEWEAILLKRKEKR</sequence>